<keyword evidence="6 9" id="KW-0472">Membrane</keyword>
<keyword evidence="2 9" id="KW-0812">Transmembrane</keyword>
<feature type="transmembrane region" description="Helical" evidence="9">
    <location>
        <begin position="404"/>
        <end position="425"/>
    </location>
</feature>
<dbReference type="GO" id="GO:0042392">
    <property type="term" value="F:sphingosine-1-phosphate phosphatase activity"/>
    <property type="evidence" value="ECO:0007669"/>
    <property type="project" value="TreeGrafter"/>
</dbReference>
<dbReference type="SUPFAM" id="SSF48317">
    <property type="entry name" value="Acid phosphatase/Vanadium-dependent haloperoxidase"/>
    <property type="match status" value="1"/>
</dbReference>
<dbReference type="SMART" id="SM00014">
    <property type="entry name" value="acidPPc"/>
    <property type="match status" value="1"/>
</dbReference>
<sequence length="431" mass="47964">MRGREANTGPAERSSGLTAEGLTSSDPSQPLRQPRAAAGIKGALRRRLLPQIQRETRVIAWIQQYVQHPTLVWLFAAVGIFGTHMAFLTGLPVFFWFPDIARVFGRGLIYILATGVYCTGFIKDWMCLPRPAAPVRPITLDKAISLEYGFPSTHTANAVSIALHVIIFYHQFAHLWDGTSHLAVTLLAAGYAATISLSRIISGMHSFTDVLGGLVLGVAVVLIYWGCLFTPFERYIHSVAAWIPPLLVGYAIIAVSVHTDPEGPCPCFDDSVAFIGACTGAYLGSWHYGMYLRDVANHTFPVMDPVSRSGSVRYLFWALRFVWGVGLLFGWRLMAKHICYTLLPPLYRVLARALPFRRKFFHLARDYGGIPAEHITFFPSVLYLNAHTASDPHTYKLPRYDVDIATKLIVYTGIGWLATMVIPLVNERLNL</sequence>
<feature type="compositionally biased region" description="Polar residues" evidence="8">
    <location>
        <begin position="15"/>
        <end position="31"/>
    </location>
</feature>
<evidence type="ECO:0000256" key="5">
    <source>
        <dbReference type="ARBA" id="ARBA00022989"/>
    </source>
</evidence>
<dbReference type="Pfam" id="PF01569">
    <property type="entry name" value="PAP2"/>
    <property type="match status" value="1"/>
</dbReference>
<reference evidence="12" key="1">
    <citation type="journal article" date="2018" name="Nat. Microbiol.">
        <title>Leveraging single-cell genomics to expand the fungal tree of life.</title>
        <authorList>
            <person name="Ahrendt S.R."/>
            <person name="Quandt C.A."/>
            <person name="Ciobanu D."/>
            <person name="Clum A."/>
            <person name="Salamov A."/>
            <person name="Andreopoulos B."/>
            <person name="Cheng J.F."/>
            <person name="Woyke T."/>
            <person name="Pelin A."/>
            <person name="Henrissat B."/>
            <person name="Reynolds N.K."/>
            <person name="Benny G.L."/>
            <person name="Smith M.E."/>
            <person name="James T.Y."/>
            <person name="Grigoriev I.V."/>
        </authorList>
    </citation>
    <scope>NUCLEOTIDE SEQUENCE [LARGE SCALE GENOMIC DNA]</scope>
    <source>
        <strain evidence="12">ATCC 52028</strain>
    </source>
</reference>
<dbReference type="PANTHER" id="PTHR14969:SF28">
    <property type="entry name" value="DIHYDROSPHINGOSINE 1-PHOSPHATE PHOSPHATASE LCB3-RELATED"/>
    <property type="match status" value="1"/>
</dbReference>
<evidence type="ECO:0000256" key="1">
    <source>
        <dbReference type="ARBA" id="ARBA00004477"/>
    </source>
</evidence>
<accession>A0A4P9X7I8</accession>
<feature type="transmembrane region" description="Helical" evidence="9">
    <location>
        <begin position="239"/>
        <end position="259"/>
    </location>
</feature>
<dbReference type="OrthoDB" id="301434at2759"/>
<keyword evidence="3" id="KW-0378">Hydrolase</keyword>
<feature type="region of interest" description="Disordered" evidence="8">
    <location>
        <begin position="1"/>
        <end position="33"/>
    </location>
</feature>
<comment type="similarity">
    <text evidence="7">Belongs to the type 2 lipid phosphate phosphatase family.</text>
</comment>
<keyword evidence="4" id="KW-0256">Endoplasmic reticulum</keyword>
<proteinExistence type="inferred from homology"/>
<dbReference type="Gene3D" id="1.20.144.10">
    <property type="entry name" value="Phosphatidic acid phosphatase type 2/haloperoxidase"/>
    <property type="match status" value="1"/>
</dbReference>
<feature type="domain" description="Phosphatidic acid phosphatase type 2/haloperoxidase" evidence="10">
    <location>
        <begin position="106"/>
        <end position="225"/>
    </location>
</feature>
<dbReference type="InterPro" id="IPR036938">
    <property type="entry name" value="PAP2/HPO_sf"/>
</dbReference>
<gene>
    <name evidence="11" type="ORF">CXG81DRAFT_12536</name>
</gene>
<evidence type="ECO:0000256" key="6">
    <source>
        <dbReference type="ARBA" id="ARBA00023136"/>
    </source>
</evidence>
<dbReference type="GO" id="GO:0005789">
    <property type="term" value="C:endoplasmic reticulum membrane"/>
    <property type="evidence" value="ECO:0007669"/>
    <property type="project" value="UniProtKB-SubCell"/>
</dbReference>
<dbReference type="EMBL" id="ML014189">
    <property type="protein sequence ID" value="RKP01010.1"/>
    <property type="molecule type" value="Genomic_DNA"/>
</dbReference>
<evidence type="ECO:0000256" key="7">
    <source>
        <dbReference type="ARBA" id="ARBA00038324"/>
    </source>
</evidence>
<dbReference type="STRING" id="1555241.A0A4P9X7I8"/>
<evidence type="ECO:0000256" key="3">
    <source>
        <dbReference type="ARBA" id="ARBA00022801"/>
    </source>
</evidence>
<protein>
    <recommendedName>
        <fullName evidence="10">Phosphatidic acid phosphatase type 2/haloperoxidase domain-containing protein</fullName>
    </recommendedName>
</protein>
<evidence type="ECO:0000256" key="9">
    <source>
        <dbReference type="SAM" id="Phobius"/>
    </source>
</evidence>
<feature type="transmembrane region" description="Helical" evidence="9">
    <location>
        <begin position="182"/>
        <end position="201"/>
    </location>
</feature>
<keyword evidence="12" id="KW-1185">Reference proteome</keyword>
<comment type="subcellular location">
    <subcellularLocation>
        <location evidence="1">Endoplasmic reticulum membrane</location>
        <topology evidence="1">Multi-pass membrane protein</topology>
    </subcellularLocation>
</comment>
<dbReference type="PANTHER" id="PTHR14969">
    <property type="entry name" value="SPHINGOSINE-1-PHOSPHATE PHOSPHOHYDROLASE"/>
    <property type="match status" value="1"/>
</dbReference>
<evidence type="ECO:0000256" key="4">
    <source>
        <dbReference type="ARBA" id="ARBA00022824"/>
    </source>
</evidence>
<keyword evidence="5 9" id="KW-1133">Transmembrane helix</keyword>
<dbReference type="AlphaFoldDB" id="A0A4P9X7I8"/>
<feature type="transmembrane region" description="Helical" evidence="9">
    <location>
        <begin position="71"/>
        <end position="97"/>
    </location>
</feature>
<evidence type="ECO:0000313" key="11">
    <source>
        <dbReference type="EMBL" id="RKP01010.1"/>
    </source>
</evidence>
<dbReference type="Proteomes" id="UP000274922">
    <property type="component" value="Unassembled WGS sequence"/>
</dbReference>
<organism evidence="11 12">
    <name type="scientific">Caulochytrium protostelioides</name>
    <dbReference type="NCBI Taxonomy" id="1555241"/>
    <lineage>
        <taxon>Eukaryota</taxon>
        <taxon>Fungi</taxon>
        <taxon>Fungi incertae sedis</taxon>
        <taxon>Chytridiomycota</taxon>
        <taxon>Chytridiomycota incertae sedis</taxon>
        <taxon>Chytridiomycetes</taxon>
        <taxon>Caulochytriales</taxon>
        <taxon>Caulochytriaceae</taxon>
        <taxon>Caulochytrium</taxon>
    </lineage>
</organism>
<feature type="transmembrane region" description="Helical" evidence="9">
    <location>
        <begin position="314"/>
        <end position="334"/>
    </location>
</feature>
<feature type="transmembrane region" description="Helical" evidence="9">
    <location>
        <begin position="207"/>
        <end position="227"/>
    </location>
</feature>
<evidence type="ECO:0000259" key="10">
    <source>
        <dbReference type="SMART" id="SM00014"/>
    </source>
</evidence>
<dbReference type="InterPro" id="IPR000326">
    <property type="entry name" value="PAP2/HPO"/>
</dbReference>
<evidence type="ECO:0000313" key="12">
    <source>
        <dbReference type="Proteomes" id="UP000274922"/>
    </source>
</evidence>
<feature type="transmembrane region" description="Helical" evidence="9">
    <location>
        <begin position="103"/>
        <end position="122"/>
    </location>
</feature>
<feature type="transmembrane region" description="Helical" evidence="9">
    <location>
        <begin position="271"/>
        <end position="293"/>
    </location>
</feature>
<evidence type="ECO:0000256" key="8">
    <source>
        <dbReference type="SAM" id="MobiDB-lite"/>
    </source>
</evidence>
<name>A0A4P9X7I8_9FUNG</name>
<evidence type="ECO:0000256" key="2">
    <source>
        <dbReference type="ARBA" id="ARBA00022692"/>
    </source>
</evidence>